<evidence type="ECO:0000256" key="1">
    <source>
        <dbReference type="SAM" id="MobiDB-lite"/>
    </source>
</evidence>
<dbReference type="EMBL" id="CVMT01000009">
    <property type="protein sequence ID" value="CRG91012.1"/>
    <property type="molecule type" value="Genomic_DNA"/>
</dbReference>
<feature type="region of interest" description="Disordered" evidence="1">
    <location>
        <begin position="1"/>
        <end position="24"/>
    </location>
</feature>
<sequence>MSRATSIRPYLTRARGESGKTNDNRMRGLVDAVVDPVDYSDTKPNSSTFSNTELCAPSIEWPRALAVPGRENSDSHPITDAHCDFVFLFAMAYYVERAADWNQKMQYYGSMPRLADPRELGGAYVYLLSDTVSYTIGELTF</sequence>
<accession>A0A0U1M6N9</accession>
<reference evidence="2 3" key="1">
    <citation type="submission" date="2015-04" db="EMBL/GenBank/DDBJ databases">
        <authorList>
            <person name="Syromyatnikov M.Y."/>
            <person name="Popov V.N."/>
        </authorList>
    </citation>
    <scope>NUCLEOTIDE SEQUENCE [LARGE SCALE GENOMIC DNA]</scope>
    <source>
        <strain evidence="2">WF-38-12</strain>
    </source>
</reference>
<dbReference type="AlphaFoldDB" id="A0A0U1M6N9"/>
<protein>
    <submittedName>
        <fullName evidence="2">Uncharacterized protein</fullName>
    </submittedName>
</protein>
<keyword evidence="3" id="KW-1185">Reference proteome</keyword>
<dbReference type="Proteomes" id="UP000054383">
    <property type="component" value="Unassembled WGS sequence"/>
</dbReference>
<evidence type="ECO:0000313" key="2">
    <source>
        <dbReference type="EMBL" id="CRG91012.1"/>
    </source>
</evidence>
<feature type="compositionally biased region" description="Basic and acidic residues" evidence="1">
    <location>
        <begin position="14"/>
        <end position="24"/>
    </location>
</feature>
<evidence type="ECO:0000313" key="3">
    <source>
        <dbReference type="Proteomes" id="UP000054383"/>
    </source>
</evidence>
<organism evidence="2 3">
    <name type="scientific">Talaromyces islandicus</name>
    <name type="common">Penicillium islandicum</name>
    <dbReference type="NCBI Taxonomy" id="28573"/>
    <lineage>
        <taxon>Eukaryota</taxon>
        <taxon>Fungi</taxon>
        <taxon>Dikarya</taxon>
        <taxon>Ascomycota</taxon>
        <taxon>Pezizomycotina</taxon>
        <taxon>Eurotiomycetes</taxon>
        <taxon>Eurotiomycetidae</taxon>
        <taxon>Eurotiales</taxon>
        <taxon>Trichocomaceae</taxon>
        <taxon>Talaromyces</taxon>
        <taxon>Talaromyces sect. Islandici</taxon>
    </lineage>
</organism>
<dbReference type="STRING" id="28573.A0A0U1M6N9"/>
<dbReference type="OrthoDB" id="417891at2759"/>
<proteinExistence type="predicted"/>
<name>A0A0U1M6N9_TALIS</name>
<gene>
    <name evidence="2" type="ORF">PISL3812_08060</name>
</gene>